<feature type="domain" description="N-terminal Ras-GEF" evidence="4">
    <location>
        <begin position="25"/>
        <end position="155"/>
    </location>
</feature>
<dbReference type="AlphaFoldDB" id="A0A8K0JJN8"/>
<dbReference type="Gene3D" id="1.10.840.10">
    <property type="entry name" value="Ras guanine-nucleotide exchange factors catalytic domain"/>
    <property type="match status" value="1"/>
</dbReference>
<dbReference type="PANTHER" id="PTHR23113:SF368">
    <property type="entry name" value="CELL DIVISION CONTROL PROTEIN 25"/>
    <property type="match status" value="1"/>
</dbReference>
<dbReference type="PANTHER" id="PTHR23113">
    <property type="entry name" value="GUANINE NUCLEOTIDE EXCHANGE FACTOR"/>
    <property type="match status" value="1"/>
</dbReference>
<keyword evidence="1 2" id="KW-0344">Guanine-nucleotide releasing factor</keyword>
<evidence type="ECO:0000256" key="1">
    <source>
        <dbReference type="ARBA" id="ARBA00022658"/>
    </source>
</evidence>
<evidence type="ECO:0000256" key="2">
    <source>
        <dbReference type="PROSITE-ProRule" id="PRU00168"/>
    </source>
</evidence>
<dbReference type="Pfam" id="PF00618">
    <property type="entry name" value="RasGEF_N"/>
    <property type="match status" value="1"/>
</dbReference>
<organism evidence="5 6">
    <name type="scientific">Filobasidium floriforme</name>
    <dbReference type="NCBI Taxonomy" id="5210"/>
    <lineage>
        <taxon>Eukaryota</taxon>
        <taxon>Fungi</taxon>
        <taxon>Dikarya</taxon>
        <taxon>Basidiomycota</taxon>
        <taxon>Agaricomycotina</taxon>
        <taxon>Tremellomycetes</taxon>
        <taxon>Filobasidiales</taxon>
        <taxon>Filobasidiaceae</taxon>
        <taxon>Filobasidium</taxon>
    </lineage>
</organism>
<accession>A0A8K0JJN8</accession>
<comment type="caution">
    <text evidence="5">The sequence shown here is derived from an EMBL/GenBank/DDBJ whole genome shotgun (WGS) entry which is preliminary data.</text>
</comment>
<proteinExistence type="predicted"/>
<protein>
    <recommendedName>
        <fullName evidence="7">Ras GEF</fullName>
    </recommendedName>
</protein>
<evidence type="ECO:0000313" key="6">
    <source>
        <dbReference type="Proteomes" id="UP000812966"/>
    </source>
</evidence>
<dbReference type="GO" id="GO:0007265">
    <property type="term" value="P:Ras protein signal transduction"/>
    <property type="evidence" value="ECO:0007669"/>
    <property type="project" value="TreeGrafter"/>
</dbReference>
<dbReference type="Gene3D" id="1.20.870.10">
    <property type="entry name" value="Son of sevenless (SoS) protein Chain: S domain 1"/>
    <property type="match status" value="1"/>
</dbReference>
<dbReference type="Pfam" id="PF00617">
    <property type="entry name" value="RasGEF"/>
    <property type="match status" value="1"/>
</dbReference>
<sequence length="437" mass="50276">MRPPVEENPSYLAVDYSDDDVILYMDGSVKAGTLQALVERLTLHDHHSFNATFLMTYRSFATGVEIVDRLARRYSIQPPAGLTPDQVRDWQTRKQKPVKLRVFNIFKTWLDQYFNEEEDPEVLNKIETFAEEVLARDIQVKMPYQVLLRAVQRRRTVGDIGARRLTVTTAQPPPPIVPKINPSRGVQLLDIDPEELARQLAIFEANLYNRIKPVDCLDTAWSRSNREDGANIKAMILTSNRMAAWVAQAILTHIDAKKRAQVMKYFLQVADHCRRFNNFSTMFAIMAGADSTPINRLKRTKDNLSTKSQALWESLDKTLDIGRKYAGYRELLKRINPPCIPFLGAYLTFLTAIEEGNANMLPCPTDPTRKLIHFAKRQKCADVIREIQQYQATPYTFISLPVVQTFVRERLENVENGPDAYELSLKLEPREREDEKM</sequence>
<dbReference type="SUPFAM" id="SSF48366">
    <property type="entry name" value="Ras GEF"/>
    <property type="match status" value="1"/>
</dbReference>
<evidence type="ECO:0008006" key="7">
    <source>
        <dbReference type="Google" id="ProtNLM"/>
    </source>
</evidence>
<dbReference type="GO" id="GO:0005085">
    <property type="term" value="F:guanyl-nucleotide exchange factor activity"/>
    <property type="evidence" value="ECO:0007669"/>
    <property type="project" value="UniProtKB-KW"/>
</dbReference>
<keyword evidence="6" id="KW-1185">Reference proteome</keyword>
<dbReference type="SMART" id="SM00147">
    <property type="entry name" value="RasGEF"/>
    <property type="match status" value="1"/>
</dbReference>
<dbReference type="InterPro" id="IPR000651">
    <property type="entry name" value="Ras-like_Gua-exchang_fac_N"/>
</dbReference>
<dbReference type="CDD" id="cd06224">
    <property type="entry name" value="REM"/>
    <property type="match status" value="1"/>
</dbReference>
<feature type="domain" description="Ras-GEF" evidence="3">
    <location>
        <begin position="192"/>
        <end position="430"/>
    </location>
</feature>
<evidence type="ECO:0000259" key="3">
    <source>
        <dbReference type="PROSITE" id="PS50009"/>
    </source>
</evidence>
<dbReference type="PROSITE" id="PS50212">
    <property type="entry name" value="RASGEF_NTER"/>
    <property type="match status" value="1"/>
</dbReference>
<dbReference type="InterPro" id="IPR008937">
    <property type="entry name" value="Ras-like_GEF"/>
</dbReference>
<gene>
    <name evidence="5" type="ORF">FFLO_04205</name>
</gene>
<dbReference type="InterPro" id="IPR036964">
    <property type="entry name" value="RASGEF_cat_dom_sf"/>
</dbReference>
<dbReference type="GO" id="GO:0005886">
    <property type="term" value="C:plasma membrane"/>
    <property type="evidence" value="ECO:0007669"/>
    <property type="project" value="TreeGrafter"/>
</dbReference>
<evidence type="ECO:0000313" key="5">
    <source>
        <dbReference type="EMBL" id="KAG7531621.1"/>
    </source>
</evidence>
<dbReference type="PROSITE" id="PS50009">
    <property type="entry name" value="RASGEF_CAT"/>
    <property type="match status" value="1"/>
</dbReference>
<evidence type="ECO:0000259" key="4">
    <source>
        <dbReference type="PROSITE" id="PS50212"/>
    </source>
</evidence>
<dbReference type="Proteomes" id="UP000812966">
    <property type="component" value="Unassembled WGS sequence"/>
</dbReference>
<name>A0A8K0JJN8_9TREE</name>
<dbReference type="InterPro" id="IPR023578">
    <property type="entry name" value="Ras_GEF_dom_sf"/>
</dbReference>
<dbReference type="EMBL" id="JABELV010000086">
    <property type="protein sequence ID" value="KAG7531621.1"/>
    <property type="molecule type" value="Genomic_DNA"/>
</dbReference>
<dbReference type="CDD" id="cd00155">
    <property type="entry name" value="RasGEF"/>
    <property type="match status" value="1"/>
</dbReference>
<reference evidence="5" key="1">
    <citation type="submission" date="2020-04" db="EMBL/GenBank/DDBJ databases">
        <title>Analysis of mating type loci in Filobasidium floriforme.</title>
        <authorList>
            <person name="Nowrousian M."/>
        </authorList>
    </citation>
    <scope>NUCLEOTIDE SEQUENCE</scope>
    <source>
        <strain evidence="5">CBS 6242</strain>
    </source>
</reference>
<dbReference type="InterPro" id="IPR001895">
    <property type="entry name" value="RASGEF_cat_dom"/>
</dbReference>
<dbReference type="SMART" id="SM00229">
    <property type="entry name" value="RasGEFN"/>
    <property type="match status" value="1"/>
</dbReference>